<keyword evidence="2" id="KW-0720">Serine protease</keyword>
<dbReference type="PANTHER" id="PTHR42776:SF4">
    <property type="entry name" value="ACYLAMINO-ACID-RELEASING ENZYME"/>
    <property type="match status" value="1"/>
</dbReference>
<keyword evidence="6" id="KW-1185">Reference proteome</keyword>
<evidence type="ECO:0000256" key="1">
    <source>
        <dbReference type="ARBA" id="ARBA00022801"/>
    </source>
</evidence>
<dbReference type="SUPFAM" id="SSF53474">
    <property type="entry name" value="alpha/beta-Hydrolases"/>
    <property type="match status" value="1"/>
</dbReference>
<evidence type="ECO:0000256" key="2">
    <source>
        <dbReference type="ARBA" id="ARBA00022825"/>
    </source>
</evidence>
<dbReference type="Gene3D" id="3.40.50.1820">
    <property type="entry name" value="alpha/beta hydrolase"/>
    <property type="match status" value="1"/>
</dbReference>
<dbReference type="Pfam" id="PF07676">
    <property type="entry name" value="PD40"/>
    <property type="match status" value="3"/>
</dbReference>
<dbReference type="InterPro" id="IPR001375">
    <property type="entry name" value="Peptidase_S9_cat"/>
</dbReference>
<dbReference type="Proteomes" id="UP000322499">
    <property type="component" value="Unassembled WGS sequence"/>
</dbReference>
<dbReference type="AlphaFoldDB" id="A0A5S5D6Z6"/>
<dbReference type="InterPro" id="IPR011659">
    <property type="entry name" value="WD40"/>
</dbReference>
<dbReference type="SUPFAM" id="SSF82171">
    <property type="entry name" value="DPP6 N-terminal domain-like"/>
    <property type="match status" value="1"/>
</dbReference>
<evidence type="ECO:0000256" key="3">
    <source>
        <dbReference type="SAM" id="MobiDB-lite"/>
    </source>
</evidence>
<dbReference type="Gene3D" id="2.120.10.30">
    <property type="entry name" value="TolB, C-terminal domain"/>
    <property type="match status" value="3"/>
</dbReference>
<dbReference type="InterPro" id="IPR029058">
    <property type="entry name" value="AB_hydrolase_fold"/>
</dbReference>
<protein>
    <submittedName>
        <fullName evidence="5">Dipeptidyl aminopeptidase/acylaminoacyl peptidase</fullName>
    </submittedName>
</protein>
<dbReference type="GO" id="GO:0004252">
    <property type="term" value="F:serine-type endopeptidase activity"/>
    <property type="evidence" value="ECO:0007669"/>
    <property type="project" value="TreeGrafter"/>
</dbReference>
<feature type="domain" description="Peptidase S9 prolyl oligopeptidase catalytic" evidence="4">
    <location>
        <begin position="467"/>
        <end position="667"/>
    </location>
</feature>
<keyword evidence="5" id="KW-0645">Protease</keyword>
<dbReference type="PANTHER" id="PTHR42776">
    <property type="entry name" value="SERINE PEPTIDASE S9 FAMILY MEMBER"/>
    <property type="match status" value="1"/>
</dbReference>
<sequence length="677" mass="70424">MTGPGRASTLGGMGRPLDPEDLLSLEVPGDPTLAPDGRHVVYVLRTSDRSSDTDRRALWSVRATADGWGAPARLTHGAADTAPAFSPEGNRIAFLRAGDGPAQLHLLPVDGGEAEQVTRLPLGAGAPVWSPDGARIAFCAPVDRSGERSEHAPLVATRLGYKADGAGHLGDSRQHLHVLDVATGAVARLTDGDWHAGRPAWSPEGSRLAFAAGTDPDADLTARTPVHVVEVPAELPGDAPPAGPLERIGDGAGTAGPLLWTRDGTALLVVGRPTVSVGHDGLLRQPLGGGAPVDLAAALDRNVMPGGPGYPGGLPQLTRDGGEVVFCVRDRGCSHVWVTAVDGGGAPRPLVTGADVVVAGLSVAAHADVAAVVLADPRTFGEIAVVDLTTGGLTRLSAHTRGSLPDVELAVPQPRSFRVHDGTEVHGWLLVDPAAPRPAPLLLDVHGGPHNAWSPIADAAHPYHQELVAAGWAVLLLNPRGSDGYGREFFTGAVRAWGTADERDLLDPLDTLVAEGLADADRLAVTGYSYGGYMTCWLTGRTDRFAAAIAGGVVADLTSMTGTSDAGRALALEFGDALTDPEAARAHSPLTHVHRVRTPTLVLQGGADERCPMGQAEQWFTALRTRGVPTELVLFPGGSHLFVLDGRPSHRLDYSRRVVAWVREHVGSPVAELVGAP</sequence>
<gene>
    <name evidence="5" type="ORF">BD833_101127</name>
</gene>
<reference evidence="5 6" key="1">
    <citation type="submission" date="2019-07" db="EMBL/GenBank/DDBJ databases">
        <title>Genomic Encyclopedia of Archaeal and Bacterial Type Strains, Phase II (KMG-II): from individual species to whole genera.</title>
        <authorList>
            <person name="Goeker M."/>
        </authorList>
    </citation>
    <scope>NUCLEOTIDE SEQUENCE [LARGE SCALE GENOMIC DNA]</scope>
    <source>
        <strain evidence="5 6">DSM 46842</strain>
    </source>
</reference>
<name>A0A5S5D6Z6_9ACTN</name>
<dbReference type="GO" id="GO:0004177">
    <property type="term" value="F:aminopeptidase activity"/>
    <property type="evidence" value="ECO:0007669"/>
    <property type="project" value="UniProtKB-KW"/>
</dbReference>
<dbReference type="EMBL" id="VNHW01000001">
    <property type="protein sequence ID" value="TYP90409.1"/>
    <property type="molecule type" value="Genomic_DNA"/>
</dbReference>
<dbReference type="GO" id="GO:0006508">
    <property type="term" value="P:proteolysis"/>
    <property type="evidence" value="ECO:0007669"/>
    <property type="project" value="InterPro"/>
</dbReference>
<proteinExistence type="predicted"/>
<keyword evidence="1" id="KW-0378">Hydrolase</keyword>
<evidence type="ECO:0000313" key="6">
    <source>
        <dbReference type="Proteomes" id="UP000322499"/>
    </source>
</evidence>
<evidence type="ECO:0000313" key="5">
    <source>
        <dbReference type="EMBL" id="TYP90409.1"/>
    </source>
</evidence>
<keyword evidence="5" id="KW-0031">Aminopeptidase</keyword>
<dbReference type="Pfam" id="PF00326">
    <property type="entry name" value="Peptidase_S9"/>
    <property type="match status" value="1"/>
</dbReference>
<feature type="region of interest" description="Disordered" evidence="3">
    <location>
        <begin position="1"/>
        <end position="21"/>
    </location>
</feature>
<comment type="caution">
    <text evidence="5">The sequence shown here is derived from an EMBL/GenBank/DDBJ whole genome shotgun (WGS) entry which is preliminary data.</text>
</comment>
<organism evidence="5 6">
    <name type="scientific">Blastococcus xanthinilyticus</name>
    <dbReference type="NCBI Taxonomy" id="1564164"/>
    <lineage>
        <taxon>Bacteria</taxon>
        <taxon>Bacillati</taxon>
        <taxon>Actinomycetota</taxon>
        <taxon>Actinomycetes</taxon>
        <taxon>Geodermatophilales</taxon>
        <taxon>Geodermatophilaceae</taxon>
        <taxon>Blastococcus</taxon>
    </lineage>
</organism>
<dbReference type="InterPro" id="IPR011042">
    <property type="entry name" value="6-blade_b-propeller_TolB-like"/>
</dbReference>
<accession>A0A5S5D6Z6</accession>
<evidence type="ECO:0000259" key="4">
    <source>
        <dbReference type="Pfam" id="PF00326"/>
    </source>
</evidence>